<organism evidence="2 3">
    <name type="scientific">Coleophoma cylindrospora</name>
    <dbReference type="NCBI Taxonomy" id="1849047"/>
    <lineage>
        <taxon>Eukaryota</taxon>
        <taxon>Fungi</taxon>
        <taxon>Dikarya</taxon>
        <taxon>Ascomycota</taxon>
        <taxon>Pezizomycotina</taxon>
        <taxon>Leotiomycetes</taxon>
        <taxon>Helotiales</taxon>
        <taxon>Dermateaceae</taxon>
        <taxon>Coleophoma</taxon>
    </lineage>
</organism>
<dbReference type="PANTHER" id="PTHR31642">
    <property type="entry name" value="TRICHOTHECENE 3-O-ACETYLTRANSFERASE"/>
    <property type="match status" value="1"/>
</dbReference>
<reference evidence="2 3" key="1">
    <citation type="journal article" date="2018" name="IMA Fungus">
        <title>IMA Genome-F 9: Draft genome sequence of Annulohypoxylon stygium, Aspergillus mulundensis, Berkeleyomyces basicola (syn. Thielaviopsis basicola), Ceratocystis smalleyi, two Cercospora beticola strains, Coleophoma cylindrospora, Fusarium fracticaudum, Phialophora cf. hyalina, and Morchella septimelata.</title>
        <authorList>
            <person name="Wingfield B.D."/>
            <person name="Bills G.F."/>
            <person name="Dong Y."/>
            <person name="Huang W."/>
            <person name="Nel W.J."/>
            <person name="Swalarsk-Parry B.S."/>
            <person name="Vaghefi N."/>
            <person name="Wilken P.M."/>
            <person name="An Z."/>
            <person name="de Beer Z.W."/>
            <person name="De Vos L."/>
            <person name="Chen L."/>
            <person name="Duong T.A."/>
            <person name="Gao Y."/>
            <person name="Hammerbacher A."/>
            <person name="Kikkert J.R."/>
            <person name="Li Y."/>
            <person name="Li H."/>
            <person name="Li K."/>
            <person name="Li Q."/>
            <person name="Liu X."/>
            <person name="Ma X."/>
            <person name="Naidoo K."/>
            <person name="Pethybridge S.J."/>
            <person name="Sun J."/>
            <person name="Steenkamp E.T."/>
            <person name="van der Nest M.A."/>
            <person name="van Wyk S."/>
            <person name="Wingfield M.J."/>
            <person name="Xiong C."/>
            <person name="Yue Q."/>
            <person name="Zhang X."/>
        </authorList>
    </citation>
    <scope>NUCLEOTIDE SEQUENCE [LARGE SCALE GENOMIC DNA]</scope>
    <source>
        <strain evidence="2 3">BP6252</strain>
    </source>
</reference>
<dbReference type="GO" id="GO:0016747">
    <property type="term" value="F:acyltransferase activity, transferring groups other than amino-acyl groups"/>
    <property type="evidence" value="ECO:0007669"/>
    <property type="project" value="TreeGrafter"/>
</dbReference>
<dbReference type="InterPro" id="IPR050317">
    <property type="entry name" value="Plant_Fungal_Acyltransferase"/>
</dbReference>
<dbReference type="OrthoDB" id="1862401at2759"/>
<evidence type="ECO:0000256" key="1">
    <source>
        <dbReference type="ARBA" id="ARBA00022679"/>
    </source>
</evidence>
<gene>
    <name evidence="2" type="ORF">BP6252_11873</name>
</gene>
<dbReference type="GO" id="GO:0044550">
    <property type="term" value="P:secondary metabolite biosynthetic process"/>
    <property type="evidence" value="ECO:0007669"/>
    <property type="project" value="TreeGrafter"/>
</dbReference>
<dbReference type="EMBL" id="PDLM01000014">
    <property type="protein sequence ID" value="RDW62440.1"/>
    <property type="molecule type" value="Genomic_DNA"/>
</dbReference>
<dbReference type="STRING" id="1849047.A0A3D8QLA0"/>
<keyword evidence="1" id="KW-0808">Transferase</keyword>
<proteinExistence type="predicted"/>
<keyword evidence="3" id="KW-1185">Reference proteome</keyword>
<dbReference type="InterPro" id="IPR023213">
    <property type="entry name" value="CAT-like_dom_sf"/>
</dbReference>
<evidence type="ECO:0000313" key="2">
    <source>
        <dbReference type="EMBL" id="RDW62440.1"/>
    </source>
</evidence>
<dbReference type="PANTHER" id="PTHR31642:SF310">
    <property type="entry name" value="FATTY ALCOHOL:CAFFEOYL-COA ACYLTRANSFERASE"/>
    <property type="match status" value="1"/>
</dbReference>
<dbReference type="AlphaFoldDB" id="A0A3D8QLA0"/>
<accession>A0A3D8QLA0</accession>
<dbReference type="Gene3D" id="3.30.559.10">
    <property type="entry name" value="Chloramphenicol acetyltransferase-like domain"/>
    <property type="match status" value="3"/>
</dbReference>
<name>A0A3D8QLA0_9HELO</name>
<sequence length="271" mass="30347">MRRQDWPSPGERFRVCQIQANFIPGGLILGWSILHMFGDGTTFAVWTQIWAEECRRAQNLDIPNPIQLPEVIFKDRAPPKMASQNHRGQVYYCSSDMLQALKNEAWPDKASASTTHKWISTNDALSALLWRTVMAVQFPLETLTLGCFLEYVAPSLPIREMLSSLSLTDVASEVRRAVLRADKEWTHDITTLIDKHVGDVDRLVPTAFLDGHALGNKIQAVRSPSNGVINGLQVIFPTLLNGGLEVLVGIEENCLDLLVNEPLWNKFAKAM</sequence>
<evidence type="ECO:0000313" key="3">
    <source>
        <dbReference type="Proteomes" id="UP000256645"/>
    </source>
</evidence>
<protein>
    <submittedName>
        <fullName evidence="2">Uncharacterized protein</fullName>
    </submittedName>
</protein>
<dbReference type="Proteomes" id="UP000256645">
    <property type="component" value="Unassembled WGS sequence"/>
</dbReference>
<comment type="caution">
    <text evidence="2">The sequence shown here is derived from an EMBL/GenBank/DDBJ whole genome shotgun (WGS) entry which is preliminary data.</text>
</comment>